<reference evidence="1" key="1">
    <citation type="submission" date="2023-07" db="EMBL/GenBank/DDBJ databases">
        <title>Black Yeasts Isolated from many extreme environments.</title>
        <authorList>
            <person name="Coleine C."/>
            <person name="Stajich J.E."/>
            <person name="Selbmann L."/>
        </authorList>
    </citation>
    <scope>NUCLEOTIDE SEQUENCE</scope>
    <source>
        <strain evidence="1">CCFEE 5714</strain>
    </source>
</reference>
<accession>A0ACC3MRB0</accession>
<sequence length="616" mass="66766">MEAAVQGKQSRIPLHLRPFLRSSLTAEPLVTQTPYSYTLPYRTSPAFDVELCPPHWRLLPKRSLKEKLTNILLKDWQSYSPPRTSSPPQRPVIMRMKDSDDYITARAANPRTGLISPSIGGRTPDTPGAALQQAARDDPPSPTPEVHARPTLRRANEGRKVSGGTAAKSRVEGIGWLMDGAATVASPKVSTEKAGAGLVFPKMRPPLSEDAFVVNMPSAQEPQPYAYPGYSAKQIAAFQHYKRKARRVSSEGYDHRLLNAARQLPSGSTECGNGARNLPPEPLCAQSVSEIRLPQTSDCKSAKMPAKNNIVAKRGARARDRGPEGDALYCVGGAEASGATFAPFSSPKTPTCHSSADTVTAVKTLPSATEHQAAVVKRVHRKPVASLQGRAIATNIHSSQNCDDHSTEKPSFHASTPKHPPTDLRDLPRIDLKHPSIASKPQAHPQRHPHQRSETRKCSFGCVRDADSDVCLERRLVPVDNTSSIPSLFHDVHASTTAGSVTEPGSLRDKQQVKSHQVLEILVTVLVGIVDGCKHLNLPALPRPGVLNDLTAEETTPQQKINALRTILSSTGQAIAVVVITAALWQVGSLVLRVLEIILWPILAPFRILRWLSGSG</sequence>
<keyword evidence="2" id="KW-1185">Reference proteome</keyword>
<protein>
    <submittedName>
        <fullName evidence="1">Uncharacterized protein</fullName>
    </submittedName>
</protein>
<organism evidence="1 2">
    <name type="scientific">Vermiconidia calcicola</name>
    <dbReference type="NCBI Taxonomy" id="1690605"/>
    <lineage>
        <taxon>Eukaryota</taxon>
        <taxon>Fungi</taxon>
        <taxon>Dikarya</taxon>
        <taxon>Ascomycota</taxon>
        <taxon>Pezizomycotina</taxon>
        <taxon>Dothideomycetes</taxon>
        <taxon>Dothideomycetidae</taxon>
        <taxon>Mycosphaerellales</taxon>
        <taxon>Extremaceae</taxon>
        <taxon>Vermiconidia</taxon>
    </lineage>
</organism>
<evidence type="ECO:0000313" key="2">
    <source>
        <dbReference type="Proteomes" id="UP001281147"/>
    </source>
</evidence>
<dbReference type="Proteomes" id="UP001281147">
    <property type="component" value="Unassembled WGS sequence"/>
</dbReference>
<proteinExistence type="predicted"/>
<name>A0ACC3MRB0_9PEZI</name>
<evidence type="ECO:0000313" key="1">
    <source>
        <dbReference type="EMBL" id="KAK3701866.1"/>
    </source>
</evidence>
<comment type="caution">
    <text evidence="1">The sequence shown here is derived from an EMBL/GenBank/DDBJ whole genome shotgun (WGS) entry which is preliminary data.</text>
</comment>
<dbReference type="EMBL" id="JAUTXU010000167">
    <property type="protein sequence ID" value="KAK3701866.1"/>
    <property type="molecule type" value="Genomic_DNA"/>
</dbReference>
<gene>
    <name evidence="1" type="ORF">LTR37_015177</name>
</gene>